<dbReference type="SUPFAM" id="SSF56672">
    <property type="entry name" value="DNA/RNA polymerases"/>
    <property type="match status" value="1"/>
</dbReference>
<sequence length="462" mass="54302">MRQPQTTSNDDYLSKNRMESEGTVEVCSTACGETERRDGVHDLITKIADRMNLNRAYKRVKANKGSAETDGMTVDELFPYLIRNRDKLMRQIKDSSYEPQPVRCVEIPKPDGSKRKLGVPTVCDRLVQQAILQVIERIFDPTFSDSSFGFRPNRSAHDALKRAKAYYEEGYRYVVDLDLKSYFDTVNHDKLMYCVEKRIKDKRVLRLIRKFLRSGAVINGRVNPTEEGVPQGGPLSPILGNIYLDQLDKELERRGHKFVRYADDSNIYVKSRKAGERVMKSITTFLEKELKLTVNREKTQVGSPTKLKFLGFCLYTTKQGTGFRPHQESKKRLERKLKQLTKRSRSGNIREIIQEINEVTTGWINYYGISYMKNYIRHIDQWLRRRIRQIIWKRWKKVKTKYKNLIQLKVPKQKAWEWANTRKGYWRIVCSHILHRSITNKILEQMGLKNLTHLFEHAHSSY</sequence>
<organism evidence="12 13">
    <name type="scientific">Sporolactobacillus kofuensis</name>
    <dbReference type="NCBI Taxonomy" id="269672"/>
    <lineage>
        <taxon>Bacteria</taxon>
        <taxon>Bacillati</taxon>
        <taxon>Bacillota</taxon>
        <taxon>Bacilli</taxon>
        <taxon>Bacillales</taxon>
        <taxon>Sporolactobacillaceae</taxon>
        <taxon>Sporolactobacillus</taxon>
    </lineage>
</organism>
<dbReference type="PROSITE" id="PS50878">
    <property type="entry name" value="RT_POL"/>
    <property type="match status" value="1"/>
</dbReference>
<dbReference type="CDD" id="cd01651">
    <property type="entry name" value="RT_G2_intron"/>
    <property type="match status" value="1"/>
</dbReference>
<evidence type="ECO:0000313" key="13">
    <source>
        <dbReference type="Proteomes" id="UP001596267"/>
    </source>
</evidence>
<evidence type="ECO:0000256" key="2">
    <source>
        <dbReference type="ARBA" id="ARBA00022679"/>
    </source>
</evidence>
<evidence type="ECO:0000256" key="1">
    <source>
        <dbReference type="ARBA" id="ARBA00012493"/>
    </source>
</evidence>
<evidence type="ECO:0000256" key="9">
    <source>
        <dbReference type="ARBA" id="ARBA00048173"/>
    </source>
</evidence>
<evidence type="ECO:0000256" key="10">
    <source>
        <dbReference type="SAM" id="MobiDB-lite"/>
    </source>
</evidence>
<reference evidence="13" key="1">
    <citation type="journal article" date="2019" name="Int. J. Syst. Evol. Microbiol.">
        <title>The Global Catalogue of Microorganisms (GCM) 10K type strain sequencing project: providing services to taxonomists for standard genome sequencing and annotation.</title>
        <authorList>
            <consortium name="The Broad Institute Genomics Platform"/>
            <consortium name="The Broad Institute Genome Sequencing Center for Infectious Disease"/>
            <person name="Wu L."/>
            <person name="Ma J."/>
        </authorList>
    </citation>
    <scope>NUCLEOTIDE SEQUENCE [LARGE SCALE GENOMIC DNA]</scope>
    <source>
        <strain evidence="13">CCUG 42001</strain>
    </source>
</reference>
<keyword evidence="3 12" id="KW-0548">Nucleotidyltransferase</keyword>
<feature type="domain" description="Reverse transcriptase" evidence="11">
    <location>
        <begin position="88"/>
        <end position="314"/>
    </location>
</feature>
<dbReference type="EC" id="2.7.7.49" evidence="1"/>
<evidence type="ECO:0000313" key="12">
    <source>
        <dbReference type="EMBL" id="MFC6385742.1"/>
    </source>
</evidence>
<comment type="caution">
    <text evidence="12">The sequence shown here is derived from an EMBL/GenBank/DDBJ whole genome shotgun (WGS) entry which is preliminary data.</text>
</comment>
<dbReference type="PRINTS" id="PR00866">
    <property type="entry name" value="RNADNAPOLMS"/>
</dbReference>
<dbReference type="InterPro" id="IPR051083">
    <property type="entry name" value="GrpII_Intron_Splice-Mob/Def"/>
</dbReference>
<dbReference type="Pfam" id="PF08388">
    <property type="entry name" value="GIIM"/>
    <property type="match status" value="1"/>
</dbReference>
<dbReference type="PANTHER" id="PTHR34047:SF8">
    <property type="entry name" value="PROTEIN YKFC"/>
    <property type="match status" value="1"/>
</dbReference>
<name>A0ABW1WDU6_9BACL</name>
<evidence type="ECO:0000256" key="6">
    <source>
        <dbReference type="ARBA" id="ARBA00022918"/>
    </source>
</evidence>
<dbReference type="GO" id="GO:0003964">
    <property type="term" value="F:RNA-directed DNA polymerase activity"/>
    <property type="evidence" value="ECO:0007669"/>
    <property type="project" value="UniProtKB-KW"/>
</dbReference>
<evidence type="ECO:0000256" key="5">
    <source>
        <dbReference type="ARBA" id="ARBA00022842"/>
    </source>
</evidence>
<comment type="catalytic activity">
    <reaction evidence="9">
        <text>DNA(n) + a 2'-deoxyribonucleoside 5'-triphosphate = DNA(n+1) + diphosphate</text>
        <dbReference type="Rhea" id="RHEA:22508"/>
        <dbReference type="Rhea" id="RHEA-COMP:17339"/>
        <dbReference type="Rhea" id="RHEA-COMP:17340"/>
        <dbReference type="ChEBI" id="CHEBI:33019"/>
        <dbReference type="ChEBI" id="CHEBI:61560"/>
        <dbReference type="ChEBI" id="CHEBI:173112"/>
        <dbReference type="EC" id="2.7.7.49"/>
    </reaction>
</comment>
<proteinExistence type="inferred from homology"/>
<keyword evidence="13" id="KW-1185">Reference proteome</keyword>
<dbReference type="NCBIfam" id="TIGR04416">
    <property type="entry name" value="group_II_RT_mat"/>
    <property type="match status" value="1"/>
</dbReference>
<evidence type="ECO:0000256" key="4">
    <source>
        <dbReference type="ARBA" id="ARBA00022723"/>
    </source>
</evidence>
<dbReference type="InterPro" id="IPR030931">
    <property type="entry name" value="Group_II_RT_mat"/>
</dbReference>
<dbReference type="RefSeq" id="WP_253052720.1">
    <property type="nucleotide sequence ID" value="NZ_JAMXWN010000002.1"/>
</dbReference>
<feature type="compositionally biased region" description="Polar residues" evidence="10">
    <location>
        <begin position="1"/>
        <end position="11"/>
    </location>
</feature>
<gene>
    <name evidence="12" type="primary">ltrA</name>
    <name evidence="12" type="ORF">ACFP7A_03925</name>
</gene>
<keyword evidence="7" id="KW-0051">Antiviral defense</keyword>
<keyword evidence="4" id="KW-0479">Metal-binding</keyword>
<evidence type="ECO:0000259" key="11">
    <source>
        <dbReference type="PROSITE" id="PS50878"/>
    </source>
</evidence>
<comment type="similarity">
    <text evidence="8">Belongs to the bacterial reverse transcriptase family.</text>
</comment>
<evidence type="ECO:0000256" key="8">
    <source>
        <dbReference type="ARBA" id="ARBA00034120"/>
    </source>
</evidence>
<keyword evidence="6 12" id="KW-0695">RNA-directed DNA polymerase</keyword>
<dbReference type="PANTHER" id="PTHR34047">
    <property type="entry name" value="NUCLEAR INTRON MATURASE 1, MITOCHONDRIAL-RELATED"/>
    <property type="match status" value="1"/>
</dbReference>
<dbReference type="InterPro" id="IPR043502">
    <property type="entry name" value="DNA/RNA_pol_sf"/>
</dbReference>
<evidence type="ECO:0000256" key="3">
    <source>
        <dbReference type="ARBA" id="ARBA00022695"/>
    </source>
</evidence>
<dbReference type="InterPro" id="IPR000123">
    <property type="entry name" value="Reverse_transcriptase_msDNA"/>
</dbReference>
<dbReference type="Proteomes" id="UP001596267">
    <property type="component" value="Unassembled WGS sequence"/>
</dbReference>
<keyword evidence="2 12" id="KW-0808">Transferase</keyword>
<keyword evidence="5" id="KW-0460">Magnesium</keyword>
<dbReference type="EMBL" id="JBHSTQ010000003">
    <property type="protein sequence ID" value="MFC6385742.1"/>
    <property type="molecule type" value="Genomic_DNA"/>
</dbReference>
<evidence type="ECO:0000256" key="7">
    <source>
        <dbReference type="ARBA" id="ARBA00023118"/>
    </source>
</evidence>
<protein>
    <recommendedName>
        <fullName evidence="1">RNA-directed DNA polymerase</fullName>
        <ecNumber evidence="1">2.7.7.49</ecNumber>
    </recommendedName>
</protein>
<dbReference type="Pfam" id="PF00078">
    <property type="entry name" value="RVT_1"/>
    <property type="match status" value="1"/>
</dbReference>
<dbReference type="InterPro" id="IPR000477">
    <property type="entry name" value="RT_dom"/>
</dbReference>
<feature type="region of interest" description="Disordered" evidence="10">
    <location>
        <begin position="1"/>
        <end position="20"/>
    </location>
</feature>
<accession>A0ABW1WDU6</accession>
<dbReference type="InterPro" id="IPR013597">
    <property type="entry name" value="Mat_intron_G2"/>
</dbReference>